<gene>
    <name evidence="2" type="ORF">QEZ52_23190</name>
</gene>
<organism evidence="2 3">
    <name type="scientific">Aliisedimentitalea scapharcae</name>
    <dbReference type="NCBI Taxonomy" id="1524259"/>
    <lineage>
        <taxon>Bacteria</taxon>
        <taxon>Pseudomonadati</taxon>
        <taxon>Pseudomonadota</taxon>
        <taxon>Alphaproteobacteria</taxon>
        <taxon>Rhodobacterales</taxon>
        <taxon>Roseobacteraceae</taxon>
        <taxon>Aliisedimentitalea</taxon>
    </lineage>
</organism>
<evidence type="ECO:0000313" key="2">
    <source>
        <dbReference type="EMBL" id="WZK91622.1"/>
    </source>
</evidence>
<protein>
    <recommendedName>
        <fullName evidence="4">Coproporphyrinogen III oxidase</fullName>
    </recommendedName>
</protein>
<evidence type="ECO:0000256" key="1">
    <source>
        <dbReference type="ARBA" id="ARBA00023002"/>
    </source>
</evidence>
<keyword evidence="3" id="KW-1185">Reference proteome</keyword>
<accession>A0ABZ2Y2B2</accession>
<geneLocation type="plasmid" evidence="2 3">
    <name>unnamed5</name>
</geneLocation>
<proteinExistence type="predicted"/>
<dbReference type="Proteomes" id="UP001623232">
    <property type="component" value="Plasmid unnamed5"/>
</dbReference>
<name>A0ABZ2Y2B2_9RHOB</name>
<sequence length="136" mass="15247">MTDALKTYMSRNVPRYTSYPTAPHFSKAIGSKEYAHWLAALPPEKPVSLYLHVPYCRELCWYCGCNMKLAKKDAPVAQYAQTLNREIDLLAGHLPDRMAITHLHWGGGTPTALVPDDLERAMQAVRANFNITADAD</sequence>
<dbReference type="InterPro" id="IPR034505">
    <property type="entry name" value="Coproporphyrinogen-III_oxidase"/>
</dbReference>
<evidence type="ECO:0000313" key="3">
    <source>
        <dbReference type="Proteomes" id="UP001623232"/>
    </source>
</evidence>
<keyword evidence="1" id="KW-0560">Oxidoreductase</keyword>
<dbReference type="EMBL" id="CP123588">
    <property type="protein sequence ID" value="WZK91622.1"/>
    <property type="molecule type" value="Genomic_DNA"/>
</dbReference>
<dbReference type="SUPFAM" id="SSF102114">
    <property type="entry name" value="Radical SAM enzymes"/>
    <property type="match status" value="1"/>
</dbReference>
<dbReference type="RefSeq" id="WP_406651484.1">
    <property type="nucleotide sequence ID" value="NZ_CP123588.1"/>
</dbReference>
<dbReference type="PANTHER" id="PTHR13932:SF6">
    <property type="entry name" value="OXYGEN-INDEPENDENT COPROPORPHYRINOGEN III OXIDASE"/>
    <property type="match status" value="1"/>
</dbReference>
<evidence type="ECO:0008006" key="4">
    <source>
        <dbReference type="Google" id="ProtNLM"/>
    </source>
</evidence>
<keyword evidence="2" id="KW-0614">Plasmid</keyword>
<dbReference type="InterPro" id="IPR058240">
    <property type="entry name" value="rSAM_sf"/>
</dbReference>
<dbReference type="PANTHER" id="PTHR13932">
    <property type="entry name" value="COPROPORPHYRINIGEN III OXIDASE"/>
    <property type="match status" value="1"/>
</dbReference>
<reference evidence="2 3" key="1">
    <citation type="submission" date="2023-04" db="EMBL/GenBank/DDBJ databases">
        <title>Complete genome sequence of Alisedimentitalea scapharcae.</title>
        <authorList>
            <person name="Rong J.-C."/>
            <person name="Yi M.-L."/>
            <person name="Zhao Q."/>
        </authorList>
    </citation>
    <scope>NUCLEOTIDE SEQUENCE [LARGE SCALE GENOMIC DNA]</scope>
    <source>
        <strain evidence="2 3">KCTC 42119</strain>
        <plasmid evidence="2 3">unnamed5</plasmid>
    </source>
</reference>